<dbReference type="NCBIfam" id="TIGR03352">
    <property type="entry name" value="VI_chp_3"/>
    <property type="match status" value="1"/>
</dbReference>
<comment type="caution">
    <text evidence="1">The sequence shown here is derived from an EMBL/GenBank/DDBJ whole genome shotgun (WGS) entry which is preliminary data.</text>
</comment>
<organism evidence="1 2">
    <name type="scientific">Dechloromonas denitrificans</name>
    <dbReference type="NCBI Taxonomy" id="281362"/>
    <lineage>
        <taxon>Bacteria</taxon>
        <taxon>Pseudomonadati</taxon>
        <taxon>Pseudomonadota</taxon>
        <taxon>Betaproteobacteria</taxon>
        <taxon>Rhodocyclales</taxon>
        <taxon>Azonexaceae</taxon>
        <taxon>Dechloromonas</taxon>
    </lineage>
</organism>
<name>A0A133XLL5_9RHOO</name>
<proteinExistence type="predicted"/>
<evidence type="ECO:0008006" key="3">
    <source>
        <dbReference type="Google" id="ProtNLM"/>
    </source>
</evidence>
<keyword evidence="2" id="KW-1185">Reference proteome</keyword>
<dbReference type="EMBL" id="LODL01000010">
    <property type="protein sequence ID" value="KXB31827.1"/>
    <property type="molecule type" value="Genomic_DNA"/>
</dbReference>
<dbReference type="PANTHER" id="PTHR37625">
    <property type="entry name" value="OUTER MEMBRANE LIPOPROTEIN-RELATED"/>
    <property type="match status" value="1"/>
</dbReference>
<dbReference type="InterPro" id="IPR017734">
    <property type="entry name" value="T6SS_SciN"/>
</dbReference>
<evidence type="ECO:0000313" key="1">
    <source>
        <dbReference type="EMBL" id="KXB31827.1"/>
    </source>
</evidence>
<sequence>MSALQMAGSAVGMVLEVSGVIKKDGGDPSKKMTDLSVRVFAGDQLNLTNNGKPLSLVLKMYVLRSPERLKTLTYPQTSTTDGEKEALGEELILVREITLLPGKTYDLQLKVPGDATTIGVVGLFRAPYSYRWKLAFDTKKSFDAGITVGAHACALTASKGALVAEISPDSVQSLVGVQCNPYQS</sequence>
<dbReference type="Gene3D" id="2.60.40.4150">
    <property type="entry name" value="Type VI secretion system, lipoprotein SciN"/>
    <property type="match status" value="1"/>
</dbReference>
<dbReference type="PANTHER" id="PTHR37625:SF4">
    <property type="entry name" value="OUTER MEMBRANE LIPOPROTEIN"/>
    <property type="match status" value="1"/>
</dbReference>
<evidence type="ECO:0000313" key="2">
    <source>
        <dbReference type="Proteomes" id="UP000070186"/>
    </source>
</evidence>
<dbReference type="Pfam" id="PF12790">
    <property type="entry name" value="T6SS-SciN"/>
    <property type="match status" value="1"/>
</dbReference>
<dbReference type="AlphaFoldDB" id="A0A133XLL5"/>
<dbReference type="InterPro" id="IPR038706">
    <property type="entry name" value="Type_VI_SciN-like_sf"/>
</dbReference>
<dbReference type="Proteomes" id="UP000070186">
    <property type="component" value="Unassembled WGS sequence"/>
</dbReference>
<accession>A0A133XLL5</accession>
<gene>
    <name evidence="1" type="ORF">AT959_05645</name>
</gene>
<dbReference type="STRING" id="281362.AT959_05645"/>
<protein>
    <recommendedName>
        <fullName evidence="3">Type VI secretion system lipoprotein TssJ</fullName>
    </recommendedName>
</protein>
<reference evidence="1 2" key="1">
    <citation type="submission" date="2015-12" db="EMBL/GenBank/DDBJ databases">
        <title>Nitrous oxide reduction kinetics distinguish bacteria harboring typical versus atypical NosZ.</title>
        <authorList>
            <person name="Yoon S."/>
            <person name="Nissen S."/>
            <person name="Park D."/>
            <person name="Sanford R.A."/>
            <person name="Loeffler F.E."/>
        </authorList>
    </citation>
    <scope>NUCLEOTIDE SEQUENCE [LARGE SCALE GENOMIC DNA]</scope>
    <source>
        <strain evidence="1 2">ATCC BAA-841</strain>
    </source>
</reference>